<reference evidence="1" key="1">
    <citation type="submission" date="2014-09" db="EMBL/GenBank/DDBJ databases">
        <title>Draft genome sequence of an oleaginous Mucoromycotina fungus Mucor ambiguus NBRC6742.</title>
        <authorList>
            <person name="Takeda I."/>
            <person name="Yamane N."/>
            <person name="Morita T."/>
            <person name="Tamano K."/>
            <person name="Machida M."/>
            <person name="Baker S."/>
            <person name="Koike H."/>
        </authorList>
    </citation>
    <scope>NUCLEOTIDE SEQUENCE</scope>
    <source>
        <strain evidence="1">NBRC 6742</strain>
    </source>
</reference>
<dbReference type="AlphaFoldDB" id="A0A0C9MR35"/>
<sequence>MSVVLQARKAPSIIKAKELVESGAIGKIVSSSELTKERGFHWEIRGSKGDIVLSSKSLYSELEEVSIQISRLDDNGNTLPVEDLSVEYDPVAGNLKTYYQDYAKIKDSQHAQPQLSKFTGFTTFEDAVIRHRQIEAILRSSKSGRRETYI</sequence>
<proteinExistence type="predicted"/>
<dbReference type="Gene3D" id="3.30.360.10">
    <property type="entry name" value="Dihydrodipicolinate Reductase, domain 2"/>
    <property type="match status" value="1"/>
</dbReference>
<dbReference type="STRING" id="91626.A0A0C9MR35"/>
<protein>
    <submittedName>
        <fullName evidence="1">Uncharacterized protein</fullName>
    </submittedName>
</protein>
<dbReference type="EMBL" id="DF836593">
    <property type="protein sequence ID" value="GAN09924.1"/>
    <property type="molecule type" value="Genomic_DNA"/>
</dbReference>
<accession>A0A0C9MR35</accession>
<dbReference type="Proteomes" id="UP000053815">
    <property type="component" value="Unassembled WGS sequence"/>
</dbReference>
<gene>
    <name evidence="1" type="ORF">MAM1_0304c09457</name>
</gene>
<name>A0A0C9MR35_9FUNG</name>
<dbReference type="OrthoDB" id="64915at2759"/>
<evidence type="ECO:0000313" key="1">
    <source>
        <dbReference type="EMBL" id="GAN09924.1"/>
    </source>
</evidence>
<evidence type="ECO:0000313" key="2">
    <source>
        <dbReference type="Proteomes" id="UP000053815"/>
    </source>
</evidence>
<organism evidence="1">
    <name type="scientific">Mucor ambiguus</name>
    <dbReference type="NCBI Taxonomy" id="91626"/>
    <lineage>
        <taxon>Eukaryota</taxon>
        <taxon>Fungi</taxon>
        <taxon>Fungi incertae sedis</taxon>
        <taxon>Mucoromycota</taxon>
        <taxon>Mucoromycotina</taxon>
        <taxon>Mucoromycetes</taxon>
        <taxon>Mucorales</taxon>
        <taxon>Mucorineae</taxon>
        <taxon>Mucoraceae</taxon>
        <taxon>Mucor</taxon>
    </lineage>
</organism>
<keyword evidence="2" id="KW-1185">Reference proteome</keyword>